<proteinExistence type="predicted"/>
<comment type="caution">
    <text evidence="1">The sequence shown here is derived from an EMBL/GenBank/DDBJ whole genome shotgun (WGS) entry which is preliminary data.</text>
</comment>
<accession>A0ABR2SDP0</accession>
<keyword evidence="2" id="KW-1185">Reference proteome</keyword>
<dbReference type="Proteomes" id="UP001396334">
    <property type="component" value="Unassembled WGS sequence"/>
</dbReference>
<evidence type="ECO:0000313" key="1">
    <source>
        <dbReference type="EMBL" id="KAK9023322.1"/>
    </source>
</evidence>
<reference evidence="1 2" key="1">
    <citation type="journal article" date="2024" name="G3 (Bethesda)">
        <title>Genome assembly of Hibiscus sabdariffa L. provides insights into metabolisms of medicinal natural products.</title>
        <authorList>
            <person name="Kim T."/>
        </authorList>
    </citation>
    <scope>NUCLEOTIDE SEQUENCE [LARGE SCALE GENOMIC DNA]</scope>
    <source>
        <strain evidence="1">TK-2024</strain>
        <tissue evidence="1">Old leaves</tissue>
    </source>
</reference>
<protein>
    <submittedName>
        <fullName evidence="1">Uncharacterized protein</fullName>
    </submittedName>
</protein>
<name>A0ABR2SDP0_9ROSI</name>
<dbReference type="EMBL" id="JBBPBN010000015">
    <property type="protein sequence ID" value="KAK9023322.1"/>
    <property type="molecule type" value="Genomic_DNA"/>
</dbReference>
<sequence>MIQVGHLWTSAILVWAKQKLESPKLCFRLSPLCFWFRERSGLFLVEVSNSVALICEPNWRLHDPGFEYHLKKPES</sequence>
<evidence type="ECO:0000313" key="2">
    <source>
        <dbReference type="Proteomes" id="UP001396334"/>
    </source>
</evidence>
<organism evidence="1 2">
    <name type="scientific">Hibiscus sabdariffa</name>
    <name type="common">roselle</name>
    <dbReference type="NCBI Taxonomy" id="183260"/>
    <lineage>
        <taxon>Eukaryota</taxon>
        <taxon>Viridiplantae</taxon>
        <taxon>Streptophyta</taxon>
        <taxon>Embryophyta</taxon>
        <taxon>Tracheophyta</taxon>
        <taxon>Spermatophyta</taxon>
        <taxon>Magnoliopsida</taxon>
        <taxon>eudicotyledons</taxon>
        <taxon>Gunneridae</taxon>
        <taxon>Pentapetalae</taxon>
        <taxon>rosids</taxon>
        <taxon>malvids</taxon>
        <taxon>Malvales</taxon>
        <taxon>Malvaceae</taxon>
        <taxon>Malvoideae</taxon>
        <taxon>Hibiscus</taxon>
    </lineage>
</organism>
<gene>
    <name evidence="1" type="ORF">V6N11_003543</name>
</gene>